<evidence type="ECO:0000256" key="2">
    <source>
        <dbReference type="SAM" id="Phobius"/>
    </source>
</evidence>
<evidence type="ECO:0000259" key="3">
    <source>
        <dbReference type="PROSITE" id="PS50835"/>
    </source>
</evidence>
<protein>
    <recommendedName>
        <fullName evidence="3">Ig-like domain-containing protein</fullName>
    </recommendedName>
</protein>
<accession>A0AA88TM43</accession>
<dbReference type="SMART" id="SM00409">
    <property type="entry name" value="IG"/>
    <property type="match status" value="1"/>
</dbReference>
<evidence type="ECO:0000256" key="1">
    <source>
        <dbReference type="SAM" id="MobiDB-lite"/>
    </source>
</evidence>
<dbReference type="EMBL" id="JAUYZG010000011">
    <property type="protein sequence ID" value="KAK2894424.1"/>
    <property type="molecule type" value="Genomic_DNA"/>
</dbReference>
<dbReference type="InterPro" id="IPR013783">
    <property type="entry name" value="Ig-like_fold"/>
</dbReference>
<feature type="region of interest" description="Disordered" evidence="1">
    <location>
        <begin position="289"/>
        <end position="326"/>
    </location>
</feature>
<dbReference type="PROSITE" id="PS50835">
    <property type="entry name" value="IG_LIKE"/>
    <property type="match status" value="1"/>
</dbReference>
<evidence type="ECO:0000313" key="5">
    <source>
        <dbReference type="Proteomes" id="UP001187343"/>
    </source>
</evidence>
<dbReference type="Proteomes" id="UP001187343">
    <property type="component" value="Unassembled WGS sequence"/>
</dbReference>
<keyword evidence="2" id="KW-1133">Transmembrane helix</keyword>
<proteinExistence type="predicted"/>
<feature type="compositionally biased region" description="Polar residues" evidence="1">
    <location>
        <begin position="296"/>
        <end position="306"/>
    </location>
</feature>
<feature type="region of interest" description="Disordered" evidence="1">
    <location>
        <begin position="383"/>
        <end position="422"/>
    </location>
</feature>
<dbReference type="AlphaFoldDB" id="A0AA88TM43"/>
<feature type="transmembrane region" description="Helical" evidence="2">
    <location>
        <begin position="202"/>
        <end position="223"/>
    </location>
</feature>
<dbReference type="InterPro" id="IPR007110">
    <property type="entry name" value="Ig-like_dom"/>
</dbReference>
<organism evidence="4 5">
    <name type="scientific">Cirrhinus molitorella</name>
    <name type="common">mud carp</name>
    <dbReference type="NCBI Taxonomy" id="172907"/>
    <lineage>
        <taxon>Eukaryota</taxon>
        <taxon>Metazoa</taxon>
        <taxon>Chordata</taxon>
        <taxon>Craniata</taxon>
        <taxon>Vertebrata</taxon>
        <taxon>Euteleostomi</taxon>
        <taxon>Actinopterygii</taxon>
        <taxon>Neopterygii</taxon>
        <taxon>Teleostei</taxon>
        <taxon>Ostariophysi</taxon>
        <taxon>Cypriniformes</taxon>
        <taxon>Cyprinidae</taxon>
        <taxon>Labeoninae</taxon>
        <taxon>Labeonini</taxon>
        <taxon>Cirrhinus</taxon>
    </lineage>
</organism>
<dbReference type="InterPro" id="IPR003599">
    <property type="entry name" value="Ig_sub"/>
</dbReference>
<comment type="caution">
    <text evidence="4">The sequence shown here is derived from an EMBL/GenBank/DDBJ whole genome shotgun (WGS) entry which is preliminary data.</text>
</comment>
<name>A0AA88TM43_9TELE</name>
<dbReference type="SUPFAM" id="SSF48726">
    <property type="entry name" value="Immunoglobulin"/>
    <property type="match status" value="1"/>
</dbReference>
<gene>
    <name evidence="4" type="ORF">Q8A67_011653</name>
</gene>
<dbReference type="InterPro" id="IPR036179">
    <property type="entry name" value="Ig-like_dom_sf"/>
</dbReference>
<feature type="domain" description="Ig-like" evidence="3">
    <location>
        <begin position="85"/>
        <end position="172"/>
    </location>
</feature>
<evidence type="ECO:0000313" key="4">
    <source>
        <dbReference type="EMBL" id="KAK2894424.1"/>
    </source>
</evidence>
<dbReference type="Gene3D" id="2.60.40.10">
    <property type="entry name" value="Immunoglobulins"/>
    <property type="match status" value="1"/>
</dbReference>
<keyword evidence="2" id="KW-0472">Membrane</keyword>
<dbReference type="InterPro" id="IPR003598">
    <property type="entry name" value="Ig_sub2"/>
</dbReference>
<reference evidence="4" key="1">
    <citation type="submission" date="2023-08" db="EMBL/GenBank/DDBJ databases">
        <title>Chromosome-level Genome Assembly of mud carp (Cirrhinus molitorella).</title>
        <authorList>
            <person name="Liu H."/>
        </authorList>
    </citation>
    <scope>NUCLEOTIDE SEQUENCE</scope>
    <source>
        <strain evidence="4">Prfri</strain>
        <tissue evidence="4">Muscle</tissue>
    </source>
</reference>
<keyword evidence="5" id="KW-1185">Reference proteome</keyword>
<sequence>MLIFKHGAPDEKSCHVRTVLYSSHRENYRLQHSFYAMELRISSLLALILLWDSLCVSGFISKTAAQSDIYQRNSEHSLETLGQIKHLQVRPENSVYIHPGQTLTLQCGDEGDEVQTQWWQTPFGLFDGCKHPNTKTDPVETCNGTLRISRATSSHDGLYYCVRLDKMSRTIVPYRVNIVAVKKLRKTREAKVNSNTVSESHFAAAVASSVIVSFVVAFTLGAFSRSYVIKCLRTIRARVPCGKDQHSHINEQNVQTSRAQTETVLFNENQDTGEDTVDVGLVDQEPVDNADAVENGNGNDEASEPQSCEGEEQTQEMRSVVSPHPKKKTRIIKLYNYDEEGNPYSHIKDSDRAQTMEVANEVRPKLRTTSLTRLDAIMKQAESLEFNPSRESTEGQKVQLDAPSHENSVSATGGDTGDSQSS</sequence>
<dbReference type="SMART" id="SM00408">
    <property type="entry name" value="IGc2"/>
    <property type="match status" value="1"/>
</dbReference>
<keyword evidence="2" id="KW-0812">Transmembrane</keyword>
<feature type="compositionally biased region" description="Polar residues" evidence="1">
    <location>
        <begin position="405"/>
        <end position="422"/>
    </location>
</feature>